<proteinExistence type="predicted"/>
<accession>A0ACD4D6Q3</accession>
<organism evidence="1 2">
    <name type="scientific">Phyllobacterium zundukense</name>
    <dbReference type="NCBI Taxonomy" id="1867719"/>
    <lineage>
        <taxon>Bacteria</taxon>
        <taxon>Pseudomonadati</taxon>
        <taxon>Pseudomonadota</taxon>
        <taxon>Alphaproteobacteria</taxon>
        <taxon>Hyphomicrobiales</taxon>
        <taxon>Phyllobacteriaceae</taxon>
        <taxon>Phyllobacterium</taxon>
    </lineage>
</organism>
<dbReference type="EMBL" id="CP104973">
    <property type="protein sequence ID" value="UXN61568.1"/>
    <property type="molecule type" value="Genomic_DNA"/>
</dbReference>
<protein>
    <submittedName>
        <fullName evidence="1">Phage major capsid protein</fullName>
    </submittedName>
</protein>
<keyword evidence="2" id="KW-1185">Reference proteome</keyword>
<name>A0ACD4D6Q3_9HYPH</name>
<evidence type="ECO:0000313" key="2">
    <source>
        <dbReference type="Proteomes" id="UP001061991"/>
    </source>
</evidence>
<dbReference type="Proteomes" id="UP001061991">
    <property type="component" value="Chromosome"/>
</dbReference>
<reference evidence="1" key="1">
    <citation type="submission" date="2022-09" db="EMBL/GenBank/DDBJ databases">
        <title>Interaction between co-microsymbionts with complementary sets of symbiotic genes in legume-rhizobium systems.</title>
        <authorList>
            <person name="Safronova V."/>
            <person name="Sazanova A."/>
            <person name="Afonin A."/>
            <person name="Chirak E."/>
        </authorList>
    </citation>
    <scope>NUCLEOTIDE SEQUENCE</scope>
    <source>
        <strain evidence="1">A18/3m</strain>
    </source>
</reference>
<evidence type="ECO:0000313" key="1">
    <source>
        <dbReference type="EMBL" id="UXN61568.1"/>
    </source>
</evidence>
<sequence length="376" mass="40596">MSELASKIGAIADSINDFKSEYGTRVSEIEKRMARDPHYDNDNYIGAANDNNPLAAAIAASQEIQDLTSSFRGKAVVKLAGERADITSGNTTVGAGRSQGTSLVAGHRVAGIITPYERELKIRDVIGSARTTSNSVEFVRETSFTNNAAPVAETTLKPKSDLAFNMESAPVRTLAHTFKISRQMLDDAPALAAYIGRRGTYGLQFVEEQQVLNGSGTGQNLLGIVPQATAFDPQFTSTSETAIDRILQAISQAEDSDIPVNAVILNKRDWRRITNVKDGEGRYISGQSPFGLTDPRLWNVQIVATNAMASGEFLTGAFGEGASIYDRLETEVLLSTENEDDFVTNRATIRIESRLALAVFRPDAFITGDLYGTVSG</sequence>
<gene>
    <name evidence="1" type="ORF">N8E88_16035</name>
</gene>